<name>A0A5S4YAQ5_9BRAD</name>
<evidence type="ECO:0000313" key="1">
    <source>
        <dbReference type="EMBL" id="TYO61500.1"/>
    </source>
</evidence>
<dbReference type="AlphaFoldDB" id="A0A5S4YAQ5"/>
<proteinExistence type="predicted"/>
<sequence>MKHRRRFKQSSPLEERLAEEAERLRQEATKLPPGSRRESLLRKARLDETTAHIAEWLTSPGLQQPKP</sequence>
<accession>A0A5S4YAQ5</accession>
<protein>
    <submittedName>
        <fullName evidence="1">Uncharacterized protein</fullName>
    </submittedName>
</protein>
<evidence type="ECO:0000313" key="2">
    <source>
        <dbReference type="Proteomes" id="UP000324797"/>
    </source>
</evidence>
<dbReference type="EMBL" id="VSTH01000176">
    <property type="protein sequence ID" value="TYO61500.1"/>
    <property type="molecule type" value="Genomic_DNA"/>
</dbReference>
<reference evidence="1 2" key="1">
    <citation type="submission" date="2019-08" db="EMBL/GenBank/DDBJ databases">
        <title>Bradyrhizobium hipponensis sp. nov., a rhizobium isolated from a Lupinus angustifolius root nodule in Tunisia.</title>
        <authorList>
            <person name="Off K."/>
            <person name="Rejili M."/>
            <person name="Mars M."/>
            <person name="Brachmann A."/>
            <person name="Marin M."/>
        </authorList>
    </citation>
    <scope>NUCLEOTIDE SEQUENCE [LARGE SCALE GENOMIC DNA]</scope>
    <source>
        <strain evidence="2">aSej3</strain>
    </source>
</reference>
<gene>
    <name evidence="1" type="ORF">FXV83_37690</name>
</gene>
<organism evidence="1 2">
    <name type="scientific">Bradyrhizobium hipponense</name>
    <dbReference type="NCBI Taxonomy" id="2605638"/>
    <lineage>
        <taxon>Bacteria</taxon>
        <taxon>Pseudomonadati</taxon>
        <taxon>Pseudomonadota</taxon>
        <taxon>Alphaproteobacteria</taxon>
        <taxon>Hyphomicrobiales</taxon>
        <taxon>Nitrobacteraceae</taxon>
        <taxon>Bradyrhizobium</taxon>
    </lineage>
</organism>
<keyword evidence="2" id="KW-1185">Reference proteome</keyword>
<dbReference type="Proteomes" id="UP000324797">
    <property type="component" value="Unassembled WGS sequence"/>
</dbReference>
<comment type="caution">
    <text evidence="1">The sequence shown here is derived from an EMBL/GenBank/DDBJ whole genome shotgun (WGS) entry which is preliminary data.</text>
</comment>